<proteinExistence type="predicted"/>
<dbReference type="AlphaFoldDB" id="A0AAN9GLP3"/>
<accession>A0AAN9GLP3</accession>
<organism evidence="1 2">
    <name type="scientific">Littorina saxatilis</name>
    <dbReference type="NCBI Taxonomy" id="31220"/>
    <lineage>
        <taxon>Eukaryota</taxon>
        <taxon>Metazoa</taxon>
        <taxon>Spiralia</taxon>
        <taxon>Lophotrochozoa</taxon>
        <taxon>Mollusca</taxon>
        <taxon>Gastropoda</taxon>
        <taxon>Caenogastropoda</taxon>
        <taxon>Littorinimorpha</taxon>
        <taxon>Littorinoidea</taxon>
        <taxon>Littorinidae</taxon>
        <taxon>Littorina</taxon>
    </lineage>
</organism>
<gene>
    <name evidence="1" type="ORF">V1264_012168</name>
</gene>
<keyword evidence="2" id="KW-1185">Reference proteome</keyword>
<comment type="caution">
    <text evidence="1">The sequence shown here is derived from an EMBL/GenBank/DDBJ whole genome shotgun (WGS) entry which is preliminary data.</text>
</comment>
<evidence type="ECO:0000313" key="1">
    <source>
        <dbReference type="EMBL" id="KAK7112774.1"/>
    </source>
</evidence>
<name>A0AAN9GLP3_9CAEN</name>
<protein>
    <submittedName>
        <fullName evidence="1">Uncharacterized protein</fullName>
    </submittedName>
</protein>
<evidence type="ECO:0000313" key="2">
    <source>
        <dbReference type="Proteomes" id="UP001374579"/>
    </source>
</evidence>
<dbReference type="Proteomes" id="UP001374579">
    <property type="component" value="Unassembled WGS sequence"/>
</dbReference>
<reference evidence="1 2" key="1">
    <citation type="submission" date="2024-02" db="EMBL/GenBank/DDBJ databases">
        <title>Chromosome-scale genome assembly of the rough periwinkle Littorina saxatilis.</title>
        <authorList>
            <person name="De Jode A."/>
            <person name="Faria R."/>
            <person name="Formenti G."/>
            <person name="Sims Y."/>
            <person name="Smith T.P."/>
            <person name="Tracey A."/>
            <person name="Wood J.M.D."/>
            <person name="Zagrodzka Z.B."/>
            <person name="Johannesson K."/>
            <person name="Butlin R.K."/>
            <person name="Leder E.H."/>
        </authorList>
    </citation>
    <scope>NUCLEOTIDE SEQUENCE [LARGE SCALE GENOMIC DNA]</scope>
    <source>
        <strain evidence="1">Snail1</strain>
        <tissue evidence="1">Muscle</tissue>
    </source>
</reference>
<dbReference type="EMBL" id="JBAMIC010000002">
    <property type="protein sequence ID" value="KAK7112774.1"/>
    <property type="molecule type" value="Genomic_DNA"/>
</dbReference>
<sequence length="102" mass="10647">MYMATMRAAENDLELPDPGEMSYNPRRLLSDLIEVQAAILVPASDGPDEHCDDPPGYSLEATASTAAATTATTTTTRMGLMVSLGQGGNALNSSSPLTNVDT</sequence>